<feature type="region of interest" description="Disordered" evidence="1">
    <location>
        <begin position="86"/>
        <end position="112"/>
    </location>
</feature>
<name>A0A3B0UKU5_9ZZZZ</name>
<accession>A0A3B0UKU5</accession>
<reference evidence="2" key="1">
    <citation type="submission" date="2018-06" db="EMBL/GenBank/DDBJ databases">
        <authorList>
            <person name="Zhirakovskaya E."/>
        </authorList>
    </citation>
    <scope>NUCLEOTIDE SEQUENCE</scope>
</reference>
<feature type="compositionally biased region" description="Basic and acidic residues" evidence="1">
    <location>
        <begin position="92"/>
        <end position="112"/>
    </location>
</feature>
<sequence>MEKKDQVNQNPADIRQEEKLRVEETTPKTRQDGKRLSDEEKNTIIKMIRSTGAEKAPSVLKPKPSLPKEQISKTLKEKILKLMRDGSPVSKAVHEPVARADKEKPILSEAER</sequence>
<protein>
    <submittedName>
        <fullName evidence="2">Uncharacterized protein</fullName>
    </submittedName>
</protein>
<evidence type="ECO:0000313" key="2">
    <source>
        <dbReference type="EMBL" id="VAW28953.1"/>
    </source>
</evidence>
<dbReference type="AlphaFoldDB" id="A0A3B0UKU5"/>
<feature type="compositionally biased region" description="Basic and acidic residues" evidence="1">
    <location>
        <begin position="14"/>
        <end position="41"/>
    </location>
</feature>
<feature type="non-terminal residue" evidence="2">
    <location>
        <position position="112"/>
    </location>
</feature>
<dbReference type="EMBL" id="UOET01000301">
    <property type="protein sequence ID" value="VAW28953.1"/>
    <property type="molecule type" value="Genomic_DNA"/>
</dbReference>
<proteinExistence type="predicted"/>
<feature type="region of interest" description="Disordered" evidence="1">
    <location>
        <begin position="1"/>
        <end position="41"/>
    </location>
</feature>
<organism evidence="2">
    <name type="scientific">hydrothermal vent metagenome</name>
    <dbReference type="NCBI Taxonomy" id="652676"/>
    <lineage>
        <taxon>unclassified sequences</taxon>
        <taxon>metagenomes</taxon>
        <taxon>ecological metagenomes</taxon>
    </lineage>
</organism>
<gene>
    <name evidence="2" type="ORF">MNBD_BACTEROID07-760</name>
</gene>
<evidence type="ECO:0000256" key="1">
    <source>
        <dbReference type="SAM" id="MobiDB-lite"/>
    </source>
</evidence>